<reference evidence="3" key="2">
    <citation type="submission" date="2022-08" db="EMBL/GenBank/DDBJ databases">
        <authorList>
            <consortium name="DOE Joint Genome Institute"/>
            <person name="Min B."/>
            <person name="Riley R."/>
            <person name="Sierra-Patev S."/>
            <person name="Naranjo-Ortiz M."/>
            <person name="Looney B."/>
            <person name="Konkel Z."/>
            <person name="Slot J.C."/>
            <person name="Sakamoto Y."/>
            <person name="Steenwyk J.L."/>
            <person name="Rokas A."/>
            <person name="Carro J."/>
            <person name="Camarero S."/>
            <person name="Ferreira P."/>
            <person name="Molpeceres G."/>
            <person name="Ruiz-Duenas F.J."/>
            <person name="Serrano A."/>
            <person name="Henrissat B."/>
            <person name="Drula E."/>
            <person name="Hughes K.W."/>
            <person name="Mata J.L."/>
            <person name="Ishikawa N.K."/>
            <person name="Vargas-Isla R."/>
            <person name="Ushijima S."/>
            <person name="Smith C.A."/>
            <person name="Ahrendt S."/>
            <person name="Andreopoulos W."/>
            <person name="He G."/>
            <person name="Labutti K."/>
            <person name="Lipzen A."/>
            <person name="Ng V."/>
            <person name="Sandor L."/>
            <person name="Barry K."/>
            <person name="Martinez A.T."/>
            <person name="Xiao Y."/>
            <person name="Gibbons J.G."/>
            <person name="Terashima K."/>
            <person name="Hibbett D.S."/>
            <person name="Grigoriev I.V."/>
        </authorList>
    </citation>
    <scope>NUCLEOTIDE SEQUENCE</scope>
    <source>
        <strain evidence="3">TFB7829</strain>
    </source>
</reference>
<gene>
    <name evidence="2" type="ORF">DFH05DRAFT_1530751</name>
    <name evidence="3" type="ORF">F5890DRAFT_193592</name>
</gene>
<name>A0A9W8NR48_9AGAR</name>
<evidence type="ECO:0000313" key="4">
    <source>
        <dbReference type="Proteomes" id="UP001142393"/>
    </source>
</evidence>
<dbReference type="EMBL" id="MU802021">
    <property type="protein sequence ID" value="KAJ3983463.1"/>
    <property type="molecule type" value="Genomic_DNA"/>
</dbReference>
<sequence length="159" mass="17268">MSNFTIPPNADESTLKKLEKKITQEGKAEDTHVSHTLKDLAKLEKASTKSDKTFDKSEHALEKTHNKELKASKSLNKATHKHDLAVAAVGNAEKDVAVKKQESARLQAEVEQRKASVDGVLEAQRHHNSIRESKLAEIHSVRAGSGDDTQANGEAVSGA</sequence>
<organism evidence="2 4">
    <name type="scientific">Lentinula detonsa</name>
    <dbReference type="NCBI Taxonomy" id="2804962"/>
    <lineage>
        <taxon>Eukaryota</taxon>
        <taxon>Fungi</taxon>
        <taxon>Dikarya</taxon>
        <taxon>Basidiomycota</taxon>
        <taxon>Agaricomycotina</taxon>
        <taxon>Agaricomycetes</taxon>
        <taxon>Agaricomycetidae</taxon>
        <taxon>Agaricales</taxon>
        <taxon>Marasmiineae</taxon>
        <taxon>Omphalotaceae</taxon>
        <taxon>Lentinula</taxon>
    </lineage>
</organism>
<dbReference type="Proteomes" id="UP001163850">
    <property type="component" value="Unassembled WGS sequence"/>
</dbReference>
<feature type="region of interest" description="Disordered" evidence="1">
    <location>
        <begin position="119"/>
        <end position="159"/>
    </location>
</feature>
<protein>
    <submittedName>
        <fullName evidence="2">Uncharacterized protein</fullName>
    </submittedName>
</protein>
<feature type="compositionally biased region" description="Basic and acidic residues" evidence="1">
    <location>
        <begin position="123"/>
        <end position="140"/>
    </location>
</feature>
<reference evidence="2" key="1">
    <citation type="submission" date="2022-08" db="EMBL/GenBank/DDBJ databases">
        <authorList>
            <consortium name="DOE Joint Genome Institute"/>
            <person name="Min B."/>
            <person name="Sierra-Patev S."/>
            <person name="Naranjo-Ortiz M."/>
            <person name="Looney B."/>
            <person name="Konkel Z."/>
            <person name="Slot J.C."/>
            <person name="Sakamoto Y."/>
            <person name="Steenwyk J.L."/>
            <person name="Rokas A."/>
            <person name="Carro J."/>
            <person name="Camarero S."/>
            <person name="Ferreira P."/>
            <person name="Molpeceres G."/>
            <person name="Ruiz-duenas F.J."/>
            <person name="Serrano A."/>
            <person name="Henrissat B."/>
            <person name="Drula E."/>
            <person name="Hughes K.W."/>
            <person name="Mata J.L."/>
            <person name="Ishikawa N.K."/>
            <person name="Vargas-Isla R."/>
            <person name="Ushijima S."/>
            <person name="Smith C.A."/>
            <person name="Ahrendt S."/>
            <person name="Andreopoulos W."/>
            <person name="He G."/>
            <person name="LaButti K."/>
            <person name="Lipzen A."/>
            <person name="Ng V."/>
            <person name="Riley R."/>
            <person name="Sandor L."/>
            <person name="Barry K."/>
            <person name="Martinez A.T."/>
            <person name="Xiao Y."/>
            <person name="Gibbons J.G."/>
            <person name="Terashima K."/>
            <person name="Hibbett D.S."/>
            <person name="Grigoriev I.V."/>
        </authorList>
    </citation>
    <scope>NUCLEOTIDE SEQUENCE</scope>
    <source>
        <strain evidence="2">TFB7810</strain>
    </source>
</reference>
<evidence type="ECO:0000256" key="1">
    <source>
        <dbReference type="SAM" id="MobiDB-lite"/>
    </source>
</evidence>
<evidence type="ECO:0000313" key="3">
    <source>
        <dbReference type="EMBL" id="KAJ3983463.1"/>
    </source>
</evidence>
<feature type="region of interest" description="Disordered" evidence="1">
    <location>
        <begin position="46"/>
        <end position="77"/>
    </location>
</feature>
<accession>A0AA38PWY7</accession>
<proteinExistence type="predicted"/>
<feature type="compositionally biased region" description="Basic and acidic residues" evidence="1">
    <location>
        <begin position="46"/>
        <end position="71"/>
    </location>
</feature>
<comment type="caution">
    <text evidence="2">The sequence shown here is derived from an EMBL/GenBank/DDBJ whole genome shotgun (WGS) entry which is preliminary data.</text>
</comment>
<keyword evidence="4" id="KW-1185">Reference proteome</keyword>
<dbReference type="Proteomes" id="UP001142393">
    <property type="component" value="Unassembled WGS sequence"/>
</dbReference>
<dbReference type="EMBL" id="JANVFU010000020">
    <property type="protein sequence ID" value="KAJ3739080.1"/>
    <property type="molecule type" value="Genomic_DNA"/>
</dbReference>
<reference evidence="2 4" key="3">
    <citation type="journal article" date="2023" name="Proc. Natl. Acad. Sci. U.S.A.">
        <title>A global phylogenomic analysis of the shiitake genus Lentinula.</title>
        <authorList>
            <person name="Sierra-Patev S."/>
            <person name="Min B."/>
            <person name="Naranjo-Ortiz M."/>
            <person name="Looney B."/>
            <person name="Konkel Z."/>
            <person name="Slot J.C."/>
            <person name="Sakamoto Y."/>
            <person name="Steenwyk J.L."/>
            <person name="Rokas A."/>
            <person name="Carro J."/>
            <person name="Camarero S."/>
            <person name="Ferreira P."/>
            <person name="Molpeceres G."/>
            <person name="Ruiz-Duenas F.J."/>
            <person name="Serrano A."/>
            <person name="Henrissat B."/>
            <person name="Drula E."/>
            <person name="Hughes K.W."/>
            <person name="Mata J.L."/>
            <person name="Ishikawa N.K."/>
            <person name="Vargas-Isla R."/>
            <person name="Ushijima S."/>
            <person name="Smith C.A."/>
            <person name="Donoghue J."/>
            <person name="Ahrendt S."/>
            <person name="Andreopoulos W."/>
            <person name="He G."/>
            <person name="LaButti K."/>
            <person name="Lipzen A."/>
            <person name="Ng V."/>
            <person name="Riley R."/>
            <person name="Sandor L."/>
            <person name="Barry K."/>
            <person name="Martinez A.T."/>
            <person name="Xiao Y."/>
            <person name="Gibbons J.G."/>
            <person name="Terashima K."/>
            <person name="Grigoriev I.V."/>
            <person name="Hibbett D."/>
        </authorList>
    </citation>
    <scope>NUCLEOTIDE SEQUENCE [LARGE SCALE GENOMIC DNA]</scope>
    <source>
        <strain evidence="2 4">TFB7810</strain>
    </source>
</reference>
<accession>A0A9W8NR48</accession>
<evidence type="ECO:0000313" key="2">
    <source>
        <dbReference type="EMBL" id="KAJ3739080.1"/>
    </source>
</evidence>
<dbReference type="AlphaFoldDB" id="A0A9W8NR48"/>